<gene>
    <name evidence="3" type="ORF">RDB_LOCUS7126</name>
</gene>
<proteinExistence type="predicted"/>
<feature type="transmembrane region" description="Helical" evidence="2">
    <location>
        <begin position="60"/>
        <end position="80"/>
    </location>
</feature>
<organism evidence="3 4">
    <name type="scientific">Rhizoctonia solani</name>
    <dbReference type="NCBI Taxonomy" id="456999"/>
    <lineage>
        <taxon>Eukaryota</taxon>
        <taxon>Fungi</taxon>
        <taxon>Dikarya</taxon>
        <taxon>Basidiomycota</taxon>
        <taxon>Agaricomycotina</taxon>
        <taxon>Agaricomycetes</taxon>
        <taxon>Cantharellales</taxon>
        <taxon>Ceratobasidiaceae</taxon>
        <taxon>Rhizoctonia</taxon>
    </lineage>
</organism>
<reference evidence="3" key="1">
    <citation type="submission" date="2021-01" db="EMBL/GenBank/DDBJ databases">
        <authorList>
            <person name="Kaushik A."/>
        </authorList>
    </citation>
    <scope>NUCLEOTIDE SEQUENCE</scope>
    <source>
        <strain evidence="3">AG2-2IIIB</strain>
    </source>
</reference>
<feature type="region of interest" description="Disordered" evidence="1">
    <location>
        <begin position="120"/>
        <end position="214"/>
    </location>
</feature>
<feature type="compositionally biased region" description="Basic and acidic residues" evidence="1">
    <location>
        <begin position="556"/>
        <end position="567"/>
    </location>
</feature>
<name>A0A8H2ZW41_9AGAM</name>
<keyword evidence="2" id="KW-1133">Transmembrane helix</keyword>
<protein>
    <submittedName>
        <fullName evidence="3">Uncharacterized protein</fullName>
    </submittedName>
</protein>
<dbReference type="Proteomes" id="UP000663843">
    <property type="component" value="Unassembled WGS sequence"/>
</dbReference>
<evidence type="ECO:0000256" key="2">
    <source>
        <dbReference type="SAM" id="Phobius"/>
    </source>
</evidence>
<dbReference type="AlphaFoldDB" id="A0A8H2ZW41"/>
<evidence type="ECO:0000313" key="4">
    <source>
        <dbReference type="Proteomes" id="UP000663843"/>
    </source>
</evidence>
<sequence>MGSSDHVTRTGQSATAPAPRPTCRLDSTEAAESLPQRRISEQLLEGCQLIVQAYNQTVNISILCILLVLMVVAVVTRYILRRPAHNQASAGGRVIRAAVVAAPTENLVQLLDSAESVPADADGASSLQRGKCSATAGSTSGSTNTAQAEAKAQSTSAHVDSDQPLAACDREPQSGEINENIIDNTRTEHTHEPVQNAPGPKRGSSNALHQSSPPEIDRARFGSGFYRPITLFVGQFTATFSRYWANGPLGRSLYGRGPTFSIFAIAGDGAERDIQALHRALTRSYPVHVRFVSLSQYITLDDFGAEIKRLYNECKDFPNTHLFIYLTGHGDWQNRMVISKSKTLSVTQLFELLSGPTIPVTIVFDICRKGEVPSAIPPKDVSLVWTASLKETAGACRIPNSNNPESCFLIALMMSARTPGLQYTSDALKEMVQGRLDQLMAFLGEVYSLTHTTDGRCPNCLENLEPCDKPTGQKIDWEHANSVDGLLELTRIMSDSDVAEEVYQRFMGDAIFLRVNKLCNPKALRSIVSEAGGGKPGLSSAVAATPNIAPDFGPVPDDHTDRHERGANEPVHAASTPMRG</sequence>
<feature type="compositionally biased region" description="Polar residues" evidence="1">
    <location>
        <begin position="1"/>
        <end position="15"/>
    </location>
</feature>
<dbReference type="EMBL" id="CAJMWT010000777">
    <property type="protein sequence ID" value="CAE6351633.1"/>
    <property type="molecule type" value="Genomic_DNA"/>
</dbReference>
<evidence type="ECO:0000256" key="1">
    <source>
        <dbReference type="SAM" id="MobiDB-lite"/>
    </source>
</evidence>
<comment type="caution">
    <text evidence="3">The sequence shown here is derived from an EMBL/GenBank/DDBJ whole genome shotgun (WGS) entry which is preliminary data.</text>
</comment>
<evidence type="ECO:0000313" key="3">
    <source>
        <dbReference type="EMBL" id="CAE6351633.1"/>
    </source>
</evidence>
<keyword evidence="2" id="KW-0472">Membrane</keyword>
<feature type="compositionally biased region" description="Polar residues" evidence="1">
    <location>
        <begin position="203"/>
        <end position="213"/>
    </location>
</feature>
<feature type="region of interest" description="Disordered" evidence="1">
    <location>
        <begin position="530"/>
        <end position="580"/>
    </location>
</feature>
<feature type="compositionally biased region" description="Low complexity" evidence="1">
    <location>
        <begin position="133"/>
        <end position="148"/>
    </location>
</feature>
<feature type="region of interest" description="Disordered" evidence="1">
    <location>
        <begin position="1"/>
        <end position="23"/>
    </location>
</feature>
<accession>A0A8H2ZW41</accession>
<feature type="compositionally biased region" description="Polar residues" evidence="1">
    <location>
        <begin position="175"/>
        <end position="184"/>
    </location>
</feature>
<keyword evidence="2" id="KW-0812">Transmembrane</keyword>